<proteinExistence type="predicted"/>
<dbReference type="Proteomes" id="UP000789920">
    <property type="component" value="Unassembled WGS sequence"/>
</dbReference>
<evidence type="ECO:0000313" key="1">
    <source>
        <dbReference type="EMBL" id="CAG8835681.1"/>
    </source>
</evidence>
<dbReference type="EMBL" id="CAJVQC010112522">
    <property type="protein sequence ID" value="CAG8835681.1"/>
    <property type="molecule type" value="Genomic_DNA"/>
</dbReference>
<feature type="non-terminal residue" evidence="1">
    <location>
        <position position="1"/>
    </location>
</feature>
<sequence length="71" mass="7757">IQNIISTDTMDIQNVTSTNSVTSSPIPVSPAADNTTTATSSHLQKALQQFGNTLPYYQMNQRQNVNIAKVF</sequence>
<comment type="caution">
    <text evidence="1">The sequence shown here is derived from an EMBL/GenBank/DDBJ whole genome shotgun (WGS) entry which is preliminary data.</text>
</comment>
<gene>
    <name evidence="1" type="ORF">RPERSI_LOCUS29637</name>
</gene>
<protein>
    <submittedName>
        <fullName evidence="1">27901_t:CDS:1</fullName>
    </submittedName>
</protein>
<reference evidence="1" key="1">
    <citation type="submission" date="2021-06" db="EMBL/GenBank/DDBJ databases">
        <authorList>
            <person name="Kallberg Y."/>
            <person name="Tangrot J."/>
            <person name="Rosling A."/>
        </authorList>
    </citation>
    <scope>NUCLEOTIDE SEQUENCE</scope>
    <source>
        <strain evidence="1">MA461A</strain>
    </source>
</reference>
<accession>A0ACA9SCY3</accession>
<evidence type="ECO:0000313" key="2">
    <source>
        <dbReference type="Proteomes" id="UP000789920"/>
    </source>
</evidence>
<organism evidence="1 2">
    <name type="scientific">Racocetra persica</name>
    <dbReference type="NCBI Taxonomy" id="160502"/>
    <lineage>
        <taxon>Eukaryota</taxon>
        <taxon>Fungi</taxon>
        <taxon>Fungi incertae sedis</taxon>
        <taxon>Mucoromycota</taxon>
        <taxon>Glomeromycotina</taxon>
        <taxon>Glomeromycetes</taxon>
        <taxon>Diversisporales</taxon>
        <taxon>Gigasporaceae</taxon>
        <taxon>Racocetra</taxon>
    </lineage>
</organism>
<keyword evidence="2" id="KW-1185">Reference proteome</keyword>
<name>A0ACA9SCY3_9GLOM</name>